<sequence>MDHVNELINQEIIIVWHLLKNTPAVHVPPILITSHLNIQTATQIQETQELSPLLELHGATDSIATHPWSQFHLGTNAGTSFAEVIKQPGPSTISIPKMVSSSVKVEEGKVKMGNVMPMDKGKKRGKAQGAHEEMGGDSRAVAREGKEMEVGEEMEVEKSNGNRNRNRKEVVEATVEKGMPKNQGKGRESNKDIGQARGCSQSTMTSRYKSMEQNPMDSEDEGITLHPQGPSPTSSLVQDIMTTPKVSAAQPNINMLADAGQAPCVLSPMENIQVSPHITIINVDATTTTDILNNSEVAFPQPSTTLTDDVMVMAAEVEGVPDPSTPPALPAQLPLPSPERQASALLALTATYEDEEDMEVED</sequence>
<proteinExistence type="predicted"/>
<evidence type="ECO:0000256" key="1">
    <source>
        <dbReference type="SAM" id="MobiDB-lite"/>
    </source>
</evidence>
<evidence type="ECO:0000313" key="3">
    <source>
        <dbReference type="Proteomes" id="UP000054538"/>
    </source>
</evidence>
<feature type="compositionally biased region" description="Basic and acidic residues" evidence="1">
    <location>
        <begin position="167"/>
        <end position="191"/>
    </location>
</feature>
<accession>A0A0D0C0P0</accession>
<gene>
    <name evidence="2" type="ORF">PAXRUDRAFT_17899</name>
</gene>
<dbReference type="EMBL" id="KN827264">
    <property type="protein sequence ID" value="KIK76847.1"/>
    <property type="molecule type" value="Genomic_DNA"/>
</dbReference>
<keyword evidence="3" id="KW-1185">Reference proteome</keyword>
<name>A0A0D0C0P0_9AGAM</name>
<evidence type="ECO:0000313" key="2">
    <source>
        <dbReference type="EMBL" id="KIK76847.1"/>
    </source>
</evidence>
<dbReference type="Proteomes" id="UP000054538">
    <property type="component" value="Unassembled WGS sequence"/>
</dbReference>
<dbReference type="InParanoid" id="A0A0D0C0P0"/>
<feature type="compositionally biased region" description="Basic and acidic residues" evidence="1">
    <location>
        <begin position="129"/>
        <end position="149"/>
    </location>
</feature>
<reference evidence="3" key="2">
    <citation type="submission" date="2015-01" db="EMBL/GenBank/DDBJ databases">
        <title>Evolutionary Origins and Diversification of the Mycorrhizal Mutualists.</title>
        <authorList>
            <consortium name="DOE Joint Genome Institute"/>
            <consortium name="Mycorrhizal Genomics Consortium"/>
            <person name="Kohler A."/>
            <person name="Kuo A."/>
            <person name="Nagy L.G."/>
            <person name="Floudas D."/>
            <person name="Copeland A."/>
            <person name="Barry K.W."/>
            <person name="Cichocki N."/>
            <person name="Veneault-Fourrey C."/>
            <person name="LaButti K."/>
            <person name="Lindquist E.A."/>
            <person name="Lipzen A."/>
            <person name="Lundell T."/>
            <person name="Morin E."/>
            <person name="Murat C."/>
            <person name="Riley R."/>
            <person name="Ohm R."/>
            <person name="Sun H."/>
            <person name="Tunlid A."/>
            <person name="Henrissat B."/>
            <person name="Grigoriev I.V."/>
            <person name="Hibbett D.S."/>
            <person name="Martin F."/>
        </authorList>
    </citation>
    <scope>NUCLEOTIDE SEQUENCE [LARGE SCALE GENOMIC DNA]</scope>
    <source>
        <strain evidence="3">Ve08.2h10</strain>
    </source>
</reference>
<dbReference type="HOGENOM" id="CLU_043306_0_0_1"/>
<organism evidence="2 3">
    <name type="scientific">Paxillus rubicundulus Ve08.2h10</name>
    <dbReference type="NCBI Taxonomy" id="930991"/>
    <lineage>
        <taxon>Eukaryota</taxon>
        <taxon>Fungi</taxon>
        <taxon>Dikarya</taxon>
        <taxon>Basidiomycota</taxon>
        <taxon>Agaricomycotina</taxon>
        <taxon>Agaricomycetes</taxon>
        <taxon>Agaricomycetidae</taxon>
        <taxon>Boletales</taxon>
        <taxon>Paxilineae</taxon>
        <taxon>Paxillaceae</taxon>
        <taxon>Paxillus</taxon>
    </lineage>
</organism>
<reference evidence="2 3" key="1">
    <citation type="submission" date="2014-04" db="EMBL/GenBank/DDBJ databases">
        <authorList>
            <consortium name="DOE Joint Genome Institute"/>
            <person name="Kuo A."/>
            <person name="Kohler A."/>
            <person name="Jargeat P."/>
            <person name="Nagy L.G."/>
            <person name="Floudas D."/>
            <person name="Copeland A."/>
            <person name="Barry K.W."/>
            <person name="Cichocki N."/>
            <person name="Veneault-Fourrey C."/>
            <person name="LaButti K."/>
            <person name="Lindquist E.A."/>
            <person name="Lipzen A."/>
            <person name="Lundell T."/>
            <person name="Morin E."/>
            <person name="Murat C."/>
            <person name="Sun H."/>
            <person name="Tunlid A."/>
            <person name="Henrissat B."/>
            <person name="Grigoriev I.V."/>
            <person name="Hibbett D.S."/>
            <person name="Martin F."/>
            <person name="Nordberg H.P."/>
            <person name="Cantor M.N."/>
            <person name="Hua S.X."/>
        </authorList>
    </citation>
    <scope>NUCLEOTIDE SEQUENCE [LARGE SCALE GENOMIC DNA]</scope>
    <source>
        <strain evidence="2 3">Ve08.2h10</strain>
    </source>
</reference>
<feature type="region of interest" description="Disordered" evidence="1">
    <location>
        <begin position="115"/>
        <end position="237"/>
    </location>
</feature>
<feature type="compositionally biased region" description="Polar residues" evidence="1">
    <location>
        <begin position="198"/>
        <end position="216"/>
    </location>
</feature>
<protein>
    <submittedName>
        <fullName evidence="2">Uncharacterized protein</fullName>
    </submittedName>
</protein>
<dbReference type="AlphaFoldDB" id="A0A0D0C0P0"/>